<feature type="domain" description="Transposase TnpC homeodomain" evidence="2">
    <location>
        <begin position="12"/>
        <end position="82"/>
    </location>
</feature>
<dbReference type="Proteomes" id="UP000533476">
    <property type="component" value="Unassembled WGS sequence"/>
</dbReference>
<evidence type="ECO:0000256" key="1">
    <source>
        <dbReference type="SAM" id="MobiDB-lite"/>
    </source>
</evidence>
<feature type="region of interest" description="Disordered" evidence="1">
    <location>
        <begin position="63"/>
        <end position="88"/>
    </location>
</feature>
<accession>A0A7Y0L2F4</accession>
<evidence type="ECO:0000259" key="2">
    <source>
        <dbReference type="Pfam" id="PF13007"/>
    </source>
</evidence>
<dbReference type="InterPro" id="IPR024463">
    <property type="entry name" value="Transposase_TnpC_homeodom"/>
</dbReference>
<comment type="caution">
    <text evidence="3">The sequence shown here is derived from an EMBL/GenBank/DDBJ whole genome shotgun (WGS) entry which is preliminary data.</text>
</comment>
<evidence type="ECO:0000313" key="4">
    <source>
        <dbReference type="Proteomes" id="UP000533476"/>
    </source>
</evidence>
<reference evidence="3 4" key="1">
    <citation type="submission" date="2020-04" db="EMBL/GenBank/DDBJ databases">
        <authorList>
            <person name="Zhang R."/>
            <person name="Schippers A."/>
        </authorList>
    </citation>
    <scope>NUCLEOTIDE SEQUENCE [LARGE SCALE GENOMIC DNA]</scope>
    <source>
        <strain evidence="3 4">DSM 109850</strain>
    </source>
</reference>
<dbReference type="RefSeq" id="WP_169098026.1">
    <property type="nucleotide sequence ID" value="NZ_JABBVZ010000016.1"/>
</dbReference>
<dbReference type="AlphaFoldDB" id="A0A7Y0L2F4"/>
<dbReference type="Pfam" id="PF13007">
    <property type="entry name" value="LZ_Tnp_IS66"/>
    <property type="match status" value="1"/>
</dbReference>
<evidence type="ECO:0000313" key="3">
    <source>
        <dbReference type="EMBL" id="NMP22058.1"/>
    </source>
</evidence>
<feature type="compositionally biased region" description="Basic and acidic residues" evidence="1">
    <location>
        <begin position="72"/>
        <end position="88"/>
    </location>
</feature>
<name>A0A7Y0L2F4_9FIRM</name>
<proteinExistence type="predicted"/>
<dbReference type="EMBL" id="JABBVZ010000016">
    <property type="protein sequence ID" value="NMP22058.1"/>
    <property type="molecule type" value="Genomic_DNA"/>
</dbReference>
<gene>
    <name evidence="3" type="ORF">HIJ39_06805</name>
</gene>
<organism evidence="3 4">
    <name type="scientific">Sulfobacillus harzensis</name>
    <dbReference type="NCBI Taxonomy" id="2729629"/>
    <lineage>
        <taxon>Bacteria</taxon>
        <taxon>Bacillati</taxon>
        <taxon>Bacillota</taxon>
        <taxon>Clostridia</taxon>
        <taxon>Eubacteriales</taxon>
        <taxon>Clostridiales Family XVII. Incertae Sedis</taxon>
        <taxon>Sulfobacillus</taxon>
    </lineage>
</organism>
<protein>
    <recommendedName>
        <fullName evidence="2">Transposase TnpC homeodomain domain-containing protein</fullName>
    </recommendedName>
</protein>
<sequence length="88" mass="10345">MVLHAQDYVRQIEEQIRLSQHPRFDASSERSDAAQLRLFNETEVTAVPAVDARPVEAVTYERHKKMPGQRDAAWDQRPVERIEYRPEE</sequence>
<keyword evidence="4" id="KW-1185">Reference proteome</keyword>